<sequence>MVPVGAGAAIYLQNAGRRNGDGLLLYRRTRYSRSNTSLRDSGFFQSPTFPRSPNFPDLFMIYGPNGPLLNPQLAIETQVEIISDRIAIAERDPARLARAVDTTGEANSINGGGHRNGQASGPLPSHGIIEAKVEAKVEAEEDWTGLCDQLGSKSLFRRI</sequence>
<reference evidence="2" key="1">
    <citation type="journal article" date="2021" name="Nat. Commun.">
        <title>Genetic determinants of endophytism in the Arabidopsis root mycobiome.</title>
        <authorList>
            <person name="Mesny F."/>
            <person name="Miyauchi S."/>
            <person name="Thiergart T."/>
            <person name="Pickel B."/>
            <person name="Atanasova L."/>
            <person name="Karlsson M."/>
            <person name="Huettel B."/>
            <person name="Barry K.W."/>
            <person name="Haridas S."/>
            <person name="Chen C."/>
            <person name="Bauer D."/>
            <person name="Andreopoulos W."/>
            <person name="Pangilinan J."/>
            <person name="LaButti K."/>
            <person name="Riley R."/>
            <person name="Lipzen A."/>
            <person name="Clum A."/>
            <person name="Drula E."/>
            <person name="Henrissat B."/>
            <person name="Kohler A."/>
            <person name="Grigoriev I.V."/>
            <person name="Martin F.M."/>
            <person name="Hacquard S."/>
        </authorList>
    </citation>
    <scope>NUCLEOTIDE SEQUENCE</scope>
    <source>
        <strain evidence="2">MPI-CAGE-AT-0021</strain>
    </source>
</reference>
<organism evidence="2 3">
    <name type="scientific">Dactylonectria estremocensis</name>
    <dbReference type="NCBI Taxonomy" id="1079267"/>
    <lineage>
        <taxon>Eukaryota</taxon>
        <taxon>Fungi</taxon>
        <taxon>Dikarya</taxon>
        <taxon>Ascomycota</taxon>
        <taxon>Pezizomycotina</taxon>
        <taxon>Sordariomycetes</taxon>
        <taxon>Hypocreomycetidae</taxon>
        <taxon>Hypocreales</taxon>
        <taxon>Nectriaceae</taxon>
        <taxon>Dactylonectria</taxon>
    </lineage>
</organism>
<dbReference type="InterPro" id="IPR036188">
    <property type="entry name" value="FAD/NAD-bd_sf"/>
</dbReference>
<evidence type="ECO:0000313" key="3">
    <source>
        <dbReference type="Proteomes" id="UP000717696"/>
    </source>
</evidence>
<gene>
    <name evidence="2" type="ORF">B0J13DRAFT_664062</name>
</gene>
<comment type="caution">
    <text evidence="2">The sequence shown here is derived from an EMBL/GenBank/DDBJ whole genome shotgun (WGS) entry which is preliminary data.</text>
</comment>
<dbReference type="Proteomes" id="UP000717696">
    <property type="component" value="Unassembled WGS sequence"/>
</dbReference>
<proteinExistence type="predicted"/>
<feature type="region of interest" description="Disordered" evidence="1">
    <location>
        <begin position="104"/>
        <end position="125"/>
    </location>
</feature>
<evidence type="ECO:0000313" key="2">
    <source>
        <dbReference type="EMBL" id="KAH7146618.1"/>
    </source>
</evidence>
<keyword evidence="3" id="KW-1185">Reference proteome</keyword>
<dbReference type="Gene3D" id="3.50.50.60">
    <property type="entry name" value="FAD/NAD(P)-binding domain"/>
    <property type="match status" value="1"/>
</dbReference>
<name>A0A9P9ETE2_9HYPO</name>
<dbReference type="AlphaFoldDB" id="A0A9P9ETE2"/>
<dbReference type="EMBL" id="JAGMUU010000008">
    <property type="protein sequence ID" value="KAH7146618.1"/>
    <property type="molecule type" value="Genomic_DNA"/>
</dbReference>
<evidence type="ECO:0000256" key="1">
    <source>
        <dbReference type="SAM" id="MobiDB-lite"/>
    </source>
</evidence>
<accession>A0A9P9ETE2</accession>
<protein>
    <submittedName>
        <fullName evidence="2">Uncharacterized protein</fullName>
    </submittedName>
</protein>